<dbReference type="SUPFAM" id="SSF49478">
    <property type="entry name" value="Cna protein B-type domain"/>
    <property type="match status" value="1"/>
</dbReference>
<dbReference type="EMBL" id="FQZP01000053">
    <property type="protein sequence ID" value="SHJ43021.1"/>
    <property type="molecule type" value="Genomic_DNA"/>
</dbReference>
<dbReference type="OrthoDB" id="176752at2"/>
<evidence type="ECO:0000256" key="2">
    <source>
        <dbReference type="ARBA" id="ARBA00022525"/>
    </source>
</evidence>
<organism evidence="4 5">
    <name type="scientific">Thermoclostridium caenicola</name>
    <dbReference type="NCBI Taxonomy" id="659425"/>
    <lineage>
        <taxon>Bacteria</taxon>
        <taxon>Bacillati</taxon>
        <taxon>Bacillota</taxon>
        <taxon>Clostridia</taxon>
        <taxon>Eubacteriales</taxon>
        <taxon>Oscillospiraceae</taxon>
        <taxon>Thermoclostridium</taxon>
    </lineage>
</organism>
<dbReference type="RefSeq" id="WP_149679428.1">
    <property type="nucleotide sequence ID" value="NZ_DAONMB010000087.1"/>
</dbReference>
<proteinExistence type="inferred from homology"/>
<gene>
    <name evidence="4" type="ORF">SAMN05444373_105317</name>
</gene>
<keyword evidence="4" id="KW-0378">Hydrolase</keyword>
<keyword evidence="4" id="KW-0121">Carboxypeptidase</keyword>
<comment type="similarity">
    <text evidence="1">Belongs to the serine-aspartate repeat-containing protein (SDr) family.</text>
</comment>
<name>A0A1M6J8L2_9FIRM</name>
<keyword evidence="5" id="KW-1185">Reference proteome</keyword>
<dbReference type="GO" id="GO:0004180">
    <property type="term" value="F:carboxypeptidase activity"/>
    <property type="evidence" value="ECO:0007669"/>
    <property type="project" value="UniProtKB-KW"/>
</dbReference>
<keyword evidence="3" id="KW-0732">Signal</keyword>
<dbReference type="InterPro" id="IPR008969">
    <property type="entry name" value="CarboxyPept-like_regulatory"/>
</dbReference>
<evidence type="ECO:0000313" key="4">
    <source>
        <dbReference type="EMBL" id="SHJ43021.1"/>
    </source>
</evidence>
<dbReference type="InterPro" id="IPR013783">
    <property type="entry name" value="Ig-like_fold"/>
</dbReference>
<dbReference type="PANTHER" id="PTHR36108">
    <property type="entry name" value="COLOSSIN-B-RELATED"/>
    <property type="match status" value="1"/>
</dbReference>
<evidence type="ECO:0000256" key="1">
    <source>
        <dbReference type="ARBA" id="ARBA00007257"/>
    </source>
</evidence>
<evidence type="ECO:0000256" key="3">
    <source>
        <dbReference type="ARBA" id="ARBA00022729"/>
    </source>
</evidence>
<dbReference type="Gene3D" id="2.60.40.10">
    <property type="entry name" value="Immunoglobulins"/>
    <property type="match status" value="2"/>
</dbReference>
<dbReference type="AlphaFoldDB" id="A0A1M6J8L2"/>
<dbReference type="Gene3D" id="2.60.40.1120">
    <property type="entry name" value="Carboxypeptidase-like, regulatory domain"/>
    <property type="match status" value="1"/>
</dbReference>
<dbReference type="PANTHER" id="PTHR36108:SF13">
    <property type="entry name" value="COLOSSIN-B-RELATED"/>
    <property type="match status" value="1"/>
</dbReference>
<dbReference type="Proteomes" id="UP000324781">
    <property type="component" value="Unassembled WGS sequence"/>
</dbReference>
<accession>A0A1M6J8L2</accession>
<keyword evidence="2" id="KW-0964">Secreted</keyword>
<protein>
    <submittedName>
        <fullName evidence="4">Carboxypeptidase regulatory-like domain-containing protein</fullName>
    </submittedName>
</protein>
<keyword evidence="4" id="KW-0645">Protease</keyword>
<dbReference type="SUPFAM" id="SSF49464">
    <property type="entry name" value="Carboxypeptidase regulatory domain-like"/>
    <property type="match status" value="2"/>
</dbReference>
<sequence>MEQTNPPALSQTVSVTFENDDVCTIMAVSDAGIHENCLTGYVSDKSSGKPIEDACIKLTDNALNSISQGYTDSKGHFSVPAGSATSCRILVAKKGYCTYTSELLNLACIGKKGVDIALMPAESEGIVLFGCVRDYLRKPAQGVRVTLSRTDKSRREESTMTNAEGYFLFDGLEQGTYRITCESPAHETYSRVFQPVPENPVYILETIYLKRKELKGTVFGVITDSHDMPVPNAVVVLFSGDNVPLQVTRTNEKGVYMFYNLEMGTYKIMAK</sequence>
<dbReference type="Pfam" id="PF13620">
    <property type="entry name" value="CarboxypepD_reg"/>
    <property type="match status" value="3"/>
</dbReference>
<reference evidence="4 5" key="1">
    <citation type="submission" date="2016-11" db="EMBL/GenBank/DDBJ databases">
        <authorList>
            <person name="Varghese N."/>
            <person name="Submissions S."/>
        </authorList>
    </citation>
    <scope>NUCLEOTIDE SEQUENCE [LARGE SCALE GENOMIC DNA]</scope>
    <source>
        <strain evidence="4 5">DSM 19027</strain>
    </source>
</reference>
<evidence type="ECO:0000313" key="5">
    <source>
        <dbReference type="Proteomes" id="UP000324781"/>
    </source>
</evidence>